<protein>
    <submittedName>
        <fullName evidence="2">Variant surface glycoprotein</fullName>
    </submittedName>
</protein>
<evidence type="ECO:0000313" key="3">
    <source>
        <dbReference type="Proteomes" id="UP000000702"/>
    </source>
</evidence>
<sequence length="418" mass="47589">MVSFSLYLSCALSVKGCLVSRKMKDPWTMGMVLVMTVFIRGVRGVWTWNPHYKQGHNFNGEAHDALCKVFQASAELWEASQTPGKKLDNGLETGLLQALNQTLFGSSRVGTEQPLDGMNVTLPKEYHATSHRGDWCGKCNHGNTDLHPGSSIPHDLMCLCTPGYYSMPFYVWQWNFWYVRWDYRETNFTLCGRRRAEMVQDQYQGWYYWYKGTAAIEDAWKTVVWGCLNNRTKTTGTGSPGLEEKIKKLNGTLQNFTKILKHASSHYKLGGLNDTNTASDGRSERRMHVLYDTCDGKRKPWWKILNETLHKNHPHELVLNRTPTTLHAIGASLQDRTKGEEVRAESMEDQERTSAQGGNATWGHALNSTLHQNNTGSHEDDLTPRSLYHWSRRVTSSAPQPQPLTSPLLAFMVVLWFT</sequence>
<evidence type="ECO:0000313" key="2">
    <source>
        <dbReference type="EMBL" id="CCD11872.1"/>
    </source>
</evidence>
<evidence type="ECO:0000256" key="1">
    <source>
        <dbReference type="SAM" id="MobiDB-lite"/>
    </source>
</evidence>
<keyword evidence="3" id="KW-1185">Reference proteome</keyword>
<dbReference type="AlphaFoldDB" id="F9W3Z3"/>
<feature type="compositionally biased region" description="Basic and acidic residues" evidence="1">
    <location>
        <begin position="335"/>
        <end position="352"/>
    </location>
</feature>
<dbReference type="VEuPathDB" id="TriTrypDB:TcIL3000_0_28110"/>
<accession>F9W3Z3</accession>
<feature type="region of interest" description="Disordered" evidence="1">
    <location>
        <begin position="334"/>
        <end position="383"/>
    </location>
</feature>
<reference evidence="3" key="1">
    <citation type="submission" date="2011-07" db="EMBL/GenBank/DDBJ databases">
        <title>Divergent evolution of antigenic variation in African trypanosomes.</title>
        <authorList>
            <person name="Jackson A.P."/>
            <person name="Berry A."/>
            <person name="Allison H.C."/>
            <person name="Burton P."/>
            <person name="Anderson J."/>
            <person name="Aslett M."/>
            <person name="Brown R."/>
            <person name="Corton N."/>
            <person name="Harris D."/>
            <person name="Hauser H."/>
            <person name="Gamble J."/>
            <person name="Gilderthorp R."/>
            <person name="McQuillan J."/>
            <person name="Quail M.A."/>
            <person name="Sanders M."/>
            <person name="Van Tonder A."/>
            <person name="Ginger M.L."/>
            <person name="Donelson J.E."/>
            <person name="Field M.C."/>
            <person name="Barry J.D."/>
            <person name="Berriman M."/>
            <person name="Hertz-Fowler C."/>
        </authorList>
    </citation>
    <scope>NUCLEOTIDE SEQUENCE [LARGE SCALE GENOMIC DNA]</scope>
    <source>
        <strain evidence="3">IL3000</strain>
    </source>
</reference>
<proteinExistence type="predicted"/>
<dbReference type="EMBL" id="CAEQ01000496">
    <property type="protein sequence ID" value="CCD11872.1"/>
    <property type="molecule type" value="Genomic_DNA"/>
</dbReference>
<reference evidence="2 3" key="2">
    <citation type="journal article" date="2012" name="Proc. Natl. Acad. Sci. U.S.A.">
        <title>Antigenic diversity is generated by distinct evolutionary mechanisms in African trypanosome species.</title>
        <authorList>
            <person name="Jackson A.P."/>
            <person name="Berry A."/>
            <person name="Aslett M."/>
            <person name="Allison H.C."/>
            <person name="Burton P."/>
            <person name="Vavrova-Anderson J."/>
            <person name="Brown R."/>
            <person name="Browne H."/>
            <person name="Corton N."/>
            <person name="Hauser H."/>
            <person name="Gamble J."/>
            <person name="Gilderthorp R."/>
            <person name="Marcello L."/>
            <person name="McQuillan J."/>
            <person name="Otto T.D."/>
            <person name="Quail M.A."/>
            <person name="Sanders M.J."/>
            <person name="van Tonder A."/>
            <person name="Ginger M.L."/>
            <person name="Field M.C."/>
            <person name="Barry J.D."/>
            <person name="Hertz-Fowler C."/>
            <person name="Berriman M."/>
        </authorList>
    </citation>
    <scope>NUCLEOTIDE SEQUENCE [LARGE SCALE GENOMIC DNA]</scope>
    <source>
        <strain evidence="2 3">IL3000</strain>
    </source>
</reference>
<organism evidence="2 3">
    <name type="scientific">Trypanosoma congolense (strain IL3000)</name>
    <dbReference type="NCBI Taxonomy" id="1068625"/>
    <lineage>
        <taxon>Eukaryota</taxon>
        <taxon>Discoba</taxon>
        <taxon>Euglenozoa</taxon>
        <taxon>Kinetoplastea</taxon>
        <taxon>Metakinetoplastina</taxon>
        <taxon>Trypanosomatida</taxon>
        <taxon>Trypanosomatidae</taxon>
        <taxon>Trypanosoma</taxon>
        <taxon>Nannomonas</taxon>
    </lineage>
</organism>
<name>F9W3Z3_TRYCI</name>
<feature type="compositionally biased region" description="Polar residues" evidence="1">
    <location>
        <begin position="366"/>
        <end position="376"/>
    </location>
</feature>
<gene>
    <name evidence="2" type="ORF">TCIL3000_0_28110</name>
</gene>
<dbReference type="Proteomes" id="UP000000702">
    <property type="component" value="Unassembled WGS sequence"/>
</dbReference>
<comment type="caution">
    <text evidence="2">The sequence shown here is derived from an EMBL/GenBank/DDBJ whole genome shotgun (WGS) entry which is preliminary data.</text>
</comment>